<protein>
    <submittedName>
        <fullName evidence="1">Uncharacterized protein</fullName>
    </submittedName>
</protein>
<dbReference type="AlphaFoldDB" id="A0A6G1HNG6"/>
<proteinExistence type="predicted"/>
<reference evidence="1" key="1">
    <citation type="journal article" date="2020" name="Stud. Mycol.">
        <title>101 Dothideomycetes genomes: a test case for predicting lifestyles and emergence of pathogens.</title>
        <authorList>
            <person name="Haridas S."/>
            <person name="Albert R."/>
            <person name="Binder M."/>
            <person name="Bloem J."/>
            <person name="Labutti K."/>
            <person name="Salamov A."/>
            <person name="Andreopoulos B."/>
            <person name="Baker S."/>
            <person name="Barry K."/>
            <person name="Bills G."/>
            <person name="Bluhm B."/>
            <person name="Cannon C."/>
            <person name="Castanera R."/>
            <person name="Culley D."/>
            <person name="Daum C."/>
            <person name="Ezra D."/>
            <person name="Gonzalez J."/>
            <person name="Henrissat B."/>
            <person name="Kuo A."/>
            <person name="Liang C."/>
            <person name="Lipzen A."/>
            <person name="Lutzoni F."/>
            <person name="Magnuson J."/>
            <person name="Mondo S."/>
            <person name="Nolan M."/>
            <person name="Ohm R."/>
            <person name="Pangilinan J."/>
            <person name="Park H.-J."/>
            <person name="Ramirez L."/>
            <person name="Alfaro M."/>
            <person name="Sun H."/>
            <person name="Tritt A."/>
            <person name="Yoshinaga Y."/>
            <person name="Zwiers L.-H."/>
            <person name="Turgeon B."/>
            <person name="Goodwin S."/>
            <person name="Spatafora J."/>
            <person name="Crous P."/>
            <person name="Grigoriev I."/>
        </authorList>
    </citation>
    <scope>NUCLEOTIDE SEQUENCE</scope>
    <source>
        <strain evidence="1">CBS 262.69</strain>
    </source>
</reference>
<dbReference type="EMBL" id="ML996703">
    <property type="protein sequence ID" value="KAF2397560.1"/>
    <property type="molecule type" value="Genomic_DNA"/>
</dbReference>
<gene>
    <name evidence="1" type="ORF">EJ06DRAFT_155731</name>
</gene>
<dbReference type="Proteomes" id="UP000799640">
    <property type="component" value="Unassembled WGS sequence"/>
</dbReference>
<organism evidence="1 2">
    <name type="scientific">Trichodelitschia bisporula</name>
    <dbReference type="NCBI Taxonomy" id="703511"/>
    <lineage>
        <taxon>Eukaryota</taxon>
        <taxon>Fungi</taxon>
        <taxon>Dikarya</taxon>
        <taxon>Ascomycota</taxon>
        <taxon>Pezizomycotina</taxon>
        <taxon>Dothideomycetes</taxon>
        <taxon>Dothideomycetes incertae sedis</taxon>
        <taxon>Phaeotrichales</taxon>
        <taxon>Phaeotrichaceae</taxon>
        <taxon>Trichodelitschia</taxon>
    </lineage>
</organism>
<evidence type="ECO:0000313" key="1">
    <source>
        <dbReference type="EMBL" id="KAF2397560.1"/>
    </source>
</evidence>
<name>A0A6G1HNG6_9PEZI</name>
<accession>A0A6G1HNG6</accession>
<evidence type="ECO:0000313" key="2">
    <source>
        <dbReference type="Proteomes" id="UP000799640"/>
    </source>
</evidence>
<sequence>MTFFAASSDAGPPIAILHPPRQCPSSSTIISALALGNLSQHRLSPGAAYSSLTPIQRARVSSAHIKTTPASPHSSLTSPYEVSLLVRLSSGFLIGIPAIRAQSREPVNSLLRVAKRSGLFSKNIQGHAHPLVLSSRQPTQKPAWRRPTSIGRHEAVAHLVSAPGDTPPTSQESGGRVKMAYSGAAEWPCLVSARMCAKEVAWAPAVLSLVLSIPSAPPASILETTSGKQKTSQLRGPTDPSLPPLLFPAVLHPYPTPPLYPRKTHAALLALLSKAQAVRNA</sequence>
<keyword evidence="2" id="KW-1185">Reference proteome</keyword>